<comment type="caution">
    <text evidence="2">The sequence shown here is derived from an EMBL/GenBank/DDBJ whole genome shotgun (WGS) entry which is preliminary data.</text>
</comment>
<dbReference type="InterPro" id="IPR008538">
    <property type="entry name" value="Uma2"/>
</dbReference>
<sequence>MVLTTYTWTHQKYHQAIEQGLFNDEPVELLRGDLVVMTPEGESHAYYNTEIADYLRLKLGSKAKIRDAKPVTLPNNSEPEPDIAVVQNLGQEYLHHHPYPENIFLIIEISKTTLNKDLGEKKTIYAEAGIREYWVVDLQNSQLQVFRALSDGQYCEALALTTGTVSPCAFPEITLNIKRILSGHLD</sequence>
<proteinExistence type="predicted"/>
<dbReference type="InterPro" id="IPR012296">
    <property type="entry name" value="Nuclease_put_TT1808"/>
</dbReference>
<dbReference type="EMBL" id="AJTX02000004">
    <property type="protein sequence ID" value="KKJ00272.1"/>
    <property type="molecule type" value="Genomic_DNA"/>
</dbReference>
<dbReference type="RefSeq" id="WP_017711644.1">
    <property type="nucleotide sequence ID" value="NZ_KB235933.1"/>
</dbReference>
<dbReference type="CDD" id="cd06260">
    <property type="entry name" value="DUF820-like"/>
    <property type="match status" value="1"/>
</dbReference>
<dbReference type="Gene3D" id="3.90.1570.10">
    <property type="entry name" value="tt1808, chain A"/>
    <property type="match status" value="1"/>
</dbReference>
<dbReference type="SUPFAM" id="SSF52980">
    <property type="entry name" value="Restriction endonuclease-like"/>
    <property type="match status" value="1"/>
</dbReference>
<dbReference type="PANTHER" id="PTHR35400">
    <property type="entry name" value="SLR1083 PROTEIN"/>
    <property type="match status" value="1"/>
</dbReference>
<dbReference type="OrthoDB" id="509866at2"/>
<dbReference type="InterPro" id="IPR011335">
    <property type="entry name" value="Restrct_endonuc-II-like"/>
</dbReference>
<keyword evidence="3" id="KW-1185">Reference proteome</keyword>
<organism evidence="2 3">
    <name type="scientific">Prochlorothrix hollandica PCC 9006 = CALU 1027</name>
    <dbReference type="NCBI Taxonomy" id="317619"/>
    <lineage>
        <taxon>Bacteria</taxon>
        <taxon>Bacillati</taxon>
        <taxon>Cyanobacteriota</taxon>
        <taxon>Cyanophyceae</taxon>
        <taxon>Prochlorotrichales</taxon>
        <taxon>Prochlorotrichaceae</taxon>
        <taxon>Prochlorothrix</taxon>
    </lineage>
</organism>
<protein>
    <recommendedName>
        <fullName evidence="1">Putative restriction endonuclease domain-containing protein</fullName>
    </recommendedName>
</protein>
<dbReference type="AlphaFoldDB" id="A0A0M2Q0V1"/>
<evidence type="ECO:0000313" key="3">
    <source>
        <dbReference type="Proteomes" id="UP000034681"/>
    </source>
</evidence>
<reference evidence="2" key="1">
    <citation type="submission" date="2012-04" db="EMBL/GenBank/DDBJ databases">
        <authorList>
            <person name="Borisov I.G."/>
            <person name="Ivanikova N.V."/>
            <person name="Pinevich A.V."/>
        </authorList>
    </citation>
    <scope>NUCLEOTIDE SEQUENCE</scope>
    <source>
        <strain evidence="2">CALU 1027</strain>
    </source>
</reference>
<gene>
    <name evidence="2" type="ORF">PROH_11330</name>
</gene>
<dbReference type="Proteomes" id="UP000034681">
    <property type="component" value="Unassembled WGS sequence"/>
</dbReference>
<evidence type="ECO:0000313" key="2">
    <source>
        <dbReference type="EMBL" id="KKJ00272.1"/>
    </source>
</evidence>
<dbReference type="Pfam" id="PF05685">
    <property type="entry name" value="Uma2"/>
    <property type="match status" value="1"/>
</dbReference>
<accession>A0A0M2Q0V1</accession>
<dbReference type="PANTHER" id="PTHR35400:SF1">
    <property type="entry name" value="SLR1083 PROTEIN"/>
    <property type="match status" value="1"/>
</dbReference>
<name>A0A0M2Q0V1_PROHO</name>
<feature type="domain" description="Putative restriction endonuclease" evidence="1">
    <location>
        <begin position="16"/>
        <end position="177"/>
    </location>
</feature>
<evidence type="ECO:0000259" key="1">
    <source>
        <dbReference type="Pfam" id="PF05685"/>
    </source>
</evidence>
<dbReference type="STRING" id="317619.GCA_000332315_01043"/>